<protein>
    <recommendedName>
        <fullName evidence="4">DUF4304 domain-containing protein</fullName>
    </recommendedName>
</protein>
<reference evidence="2 3" key="1">
    <citation type="submission" date="2022-06" db="EMBL/GenBank/DDBJ databases">
        <title>Actinoplanes abujensis sp. nov., isolated from Nigerian arid soil.</title>
        <authorList>
            <person name="Ding P."/>
        </authorList>
    </citation>
    <scope>NUCLEOTIDE SEQUENCE [LARGE SCALE GENOMIC DNA]</scope>
    <source>
        <strain evidence="3">TRM88002</strain>
    </source>
</reference>
<accession>A0ABT0XV54</accession>
<dbReference type="EMBL" id="JAMQOL010000010">
    <property type="protein sequence ID" value="MCM4077495.1"/>
    <property type="molecule type" value="Genomic_DNA"/>
</dbReference>
<sequence>MSRGPRRLSAHRMALALALVAAAPPLVIHNGWPGLAAAVAAVVYAAYLLLGKRWSLQRRQVTRPGPALSACARALATLLAADGFARDRYVFRRYNEAGDALLVDLHPLPSVDGATRFAVHVGFLLAPYWEWEKHSFGYPPEKRPDMSHVNWVQQVTPVDWSEDAPSRYDEWVVTDEPEAPAVAERIHRRLPDLLLWLDRDLLWRAAMGGSTELGTISEQLKIWLLVERGQSEELRELLDEDDGDVWDFAKRRTE</sequence>
<keyword evidence="1" id="KW-0812">Transmembrane</keyword>
<feature type="transmembrane region" description="Helical" evidence="1">
    <location>
        <begin position="32"/>
        <end position="50"/>
    </location>
</feature>
<dbReference type="Proteomes" id="UP001523216">
    <property type="component" value="Unassembled WGS sequence"/>
</dbReference>
<evidence type="ECO:0000256" key="1">
    <source>
        <dbReference type="SAM" id="Phobius"/>
    </source>
</evidence>
<keyword evidence="1" id="KW-1133">Transmembrane helix</keyword>
<gene>
    <name evidence="2" type="ORF">LXN57_07960</name>
</gene>
<name>A0ABT0XV54_9ACTN</name>
<evidence type="ECO:0000313" key="3">
    <source>
        <dbReference type="Proteomes" id="UP001523216"/>
    </source>
</evidence>
<dbReference type="RefSeq" id="WP_251797369.1">
    <property type="nucleotide sequence ID" value="NZ_JAMQOL010000010.1"/>
</dbReference>
<comment type="caution">
    <text evidence="2">The sequence shown here is derived from an EMBL/GenBank/DDBJ whole genome shotgun (WGS) entry which is preliminary data.</text>
</comment>
<organism evidence="2 3">
    <name type="scientific">Paractinoplanes hotanensis</name>
    <dbReference type="NCBI Taxonomy" id="2906497"/>
    <lineage>
        <taxon>Bacteria</taxon>
        <taxon>Bacillati</taxon>
        <taxon>Actinomycetota</taxon>
        <taxon>Actinomycetes</taxon>
        <taxon>Micromonosporales</taxon>
        <taxon>Micromonosporaceae</taxon>
        <taxon>Paractinoplanes</taxon>
    </lineage>
</organism>
<keyword evidence="1" id="KW-0472">Membrane</keyword>
<evidence type="ECO:0000313" key="2">
    <source>
        <dbReference type="EMBL" id="MCM4077495.1"/>
    </source>
</evidence>
<proteinExistence type="predicted"/>
<keyword evidence="3" id="KW-1185">Reference proteome</keyword>
<evidence type="ECO:0008006" key="4">
    <source>
        <dbReference type="Google" id="ProtNLM"/>
    </source>
</evidence>